<sequence length="242" mass="25314">MEAQPIITNDLSISGAGSADGGRYRNARINGNGRIDGDLECRSFKSAGHSHVYGNLAAQEVILRGSGSVAGNVRSELLSVSGNGEFRGDVAAGLVKVNGSAGIGGSLTADTAVIRGSVQINGDCEAEKFEAYGGFEVGGLLNAGMIDIRLFGPCRAREIGGESIRVNKNGFLNSLASLFGSKRISLEAGTIEGDVIYLEHTFASVVRGRDVKIGPGCEIGRVEYTNTLYVDIDSTVAQRQQL</sequence>
<dbReference type="KEGG" id="pchi:PC41400_10665"/>
<keyword evidence="5" id="KW-1185">Reference proteome</keyword>
<dbReference type="Proteomes" id="UP001527202">
    <property type="component" value="Unassembled WGS sequence"/>
</dbReference>
<dbReference type="RefSeq" id="WP_042228769.1">
    <property type="nucleotide sequence ID" value="NZ_CP026520.1"/>
</dbReference>
<reference evidence="3 4" key="1">
    <citation type="submission" date="2018-01" db="EMBL/GenBank/DDBJ databases">
        <title>The whole genome sequencing and assembly of Paenibacillus chitinolyticus KCCM 41400 strain.</title>
        <authorList>
            <person name="Kim J.-Y."/>
            <person name="Park M.-K."/>
            <person name="Lee Y.-J."/>
            <person name="Yi H."/>
            <person name="Bahn Y.-S."/>
            <person name="Kim J.F."/>
            <person name="Lee D.-W."/>
        </authorList>
    </citation>
    <scope>NUCLEOTIDE SEQUENCE [LARGE SCALE GENOMIC DNA]</scope>
    <source>
        <strain evidence="3 4">KCCM 41400</strain>
    </source>
</reference>
<dbReference type="GeneID" id="95375268"/>
<reference evidence="2 5" key="2">
    <citation type="submission" date="2022-05" db="EMBL/GenBank/DDBJ databases">
        <title>Genome Sequencing of Bee-Associated Microbes.</title>
        <authorList>
            <person name="Dunlap C."/>
        </authorList>
    </citation>
    <scope>NUCLEOTIDE SEQUENCE [LARGE SCALE GENOMIC DNA]</scope>
    <source>
        <strain evidence="2 5">NRRL B-23120</strain>
    </source>
</reference>
<evidence type="ECO:0000256" key="1">
    <source>
        <dbReference type="ARBA" id="ARBA00044755"/>
    </source>
</evidence>
<dbReference type="Proteomes" id="UP000288943">
    <property type="component" value="Chromosome"/>
</dbReference>
<dbReference type="AlphaFoldDB" id="A0A410WUU1"/>
<dbReference type="PANTHER" id="PTHR35024:SF4">
    <property type="entry name" value="POLYMER-FORMING CYTOSKELETAL PROTEIN"/>
    <property type="match status" value="1"/>
</dbReference>
<evidence type="ECO:0000313" key="5">
    <source>
        <dbReference type="Proteomes" id="UP001527202"/>
    </source>
</evidence>
<comment type="similarity">
    <text evidence="1">Belongs to the bactofilin family.</text>
</comment>
<name>A0A410WUU1_9BACL</name>
<dbReference type="EMBL" id="JAMDMJ010000011">
    <property type="protein sequence ID" value="MCY9596170.1"/>
    <property type="molecule type" value="Genomic_DNA"/>
</dbReference>
<evidence type="ECO:0000313" key="2">
    <source>
        <dbReference type="EMBL" id="MCY9596170.1"/>
    </source>
</evidence>
<proteinExistence type="inferred from homology"/>
<accession>A0A410WUU1</accession>
<protein>
    <submittedName>
        <fullName evidence="2">Polymer-forming cytoskeletal protein</fullName>
    </submittedName>
</protein>
<dbReference type="EMBL" id="CP026520">
    <property type="protein sequence ID" value="QAV18100.1"/>
    <property type="molecule type" value="Genomic_DNA"/>
</dbReference>
<evidence type="ECO:0000313" key="3">
    <source>
        <dbReference type="EMBL" id="QAV18100.1"/>
    </source>
</evidence>
<dbReference type="Pfam" id="PF04519">
    <property type="entry name" value="Bactofilin"/>
    <property type="match status" value="1"/>
</dbReference>
<evidence type="ECO:0000313" key="4">
    <source>
        <dbReference type="Proteomes" id="UP000288943"/>
    </source>
</evidence>
<organism evidence="3 4">
    <name type="scientific">Paenibacillus chitinolyticus</name>
    <dbReference type="NCBI Taxonomy" id="79263"/>
    <lineage>
        <taxon>Bacteria</taxon>
        <taxon>Bacillati</taxon>
        <taxon>Bacillota</taxon>
        <taxon>Bacilli</taxon>
        <taxon>Bacillales</taxon>
        <taxon>Paenibacillaceae</taxon>
        <taxon>Paenibacillus</taxon>
    </lineage>
</organism>
<dbReference type="OrthoDB" id="1730007at2"/>
<gene>
    <name evidence="2" type="ORF">M5X16_10325</name>
    <name evidence="3" type="ORF">PC41400_10665</name>
</gene>
<dbReference type="InterPro" id="IPR007607">
    <property type="entry name" value="BacA/B"/>
</dbReference>
<dbReference type="PANTHER" id="PTHR35024">
    <property type="entry name" value="HYPOTHETICAL CYTOSOLIC PROTEIN"/>
    <property type="match status" value="1"/>
</dbReference>